<comment type="caution">
    <text evidence="1">The sequence shown here is derived from an EMBL/GenBank/DDBJ whole genome shotgun (WGS) entry which is preliminary data.</text>
</comment>
<protein>
    <submittedName>
        <fullName evidence="1">Uncharacterized protein</fullName>
    </submittedName>
</protein>
<evidence type="ECO:0000313" key="1">
    <source>
        <dbReference type="EMBL" id="GFY26676.1"/>
    </source>
</evidence>
<sequence>MKIVAAGKSFWQSPWETDLGADSRQDGWTRVEKDLNILKIKKWEIVVKSIDAWRKFLEKAIALSGLSSH</sequence>
<organism evidence="1 2">
    <name type="scientific">Trichonephila clavipes</name>
    <name type="common">Golden silk orbweaver</name>
    <name type="synonym">Nephila clavipes</name>
    <dbReference type="NCBI Taxonomy" id="2585209"/>
    <lineage>
        <taxon>Eukaryota</taxon>
        <taxon>Metazoa</taxon>
        <taxon>Ecdysozoa</taxon>
        <taxon>Arthropoda</taxon>
        <taxon>Chelicerata</taxon>
        <taxon>Arachnida</taxon>
        <taxon>Araneae</taxon>
        <taxon>Araneomorphae</taxon>
        <taxon>Entelegynae</taxon>
        <taxon>Araneoidea</taxon>
        <taxon>Nephilidae</taxon>
        <taxon>Trichonephila</taxon>
    </lineage>
</organism>
<dbReference type="Proteomes" id="UP000887159">
    <property type="component" value="Unassembled WGS sequence"/>
</dbReference>
<evidence type="ECO:0000313" key="2">
    <source>
        <dbReference type="Proteomes" id="UP000887159"/>
    </source>
</evidence>
<proteinExistence type="predicted"/>
<reference evidence="1" key="1">
    <citation type="submission" date="2020-08" db="EMBL/GenBank/DDBJ databases">
        <title>Multicomponent nature underlies the extraordinary mechanical properties of spider dragline silk.</title>
        <authorList>
            <person name="Kono N."/>
            <person name="Nakamura H."/>
            <person name="Mori M."/>
            <person name="Yoshida Y."/>
            <person name="Ohtoshi R."/>
            <person name="Malay A.D."/>
            <person name="Moran D.A.P."/>
            <person name="Tomita M."/>
            <person name="Numata K."/>
            <person name="Arakawa K."/>
        </authorList>
    </citation>
    <scope>NUCLEOTIDE SEQUENCE</scope>
</reference>
<keyword evidence="2" id="KW-1185">Reference proteome</keyword>
<dbReference type="AlphaFoldDB" id="A0A8X6W2F9"/>
<name>A0A8X6W2F9_TRICX</name>
<dbReference type="EMBL" id="BMAU01021376">
    <property type="protein sequence ID" value="GFY26676.1"/>
    <property type="molecule type" value="Genomic_DNA"/>
</dbReference>
<accession>A0A8X6W2F9</accession>
<gene>
    <name evidence="1" type="ORF">TNCV_2880041</name>
</gene>